<keyword evidence="5" id="KW-0378">Hydrolase</keyword>
<accession>A0ABD3BI93</accession>
<dbReference type="GO" id="GO:0016787">
    <property type="term" value="F:hydrolase activity"/>
    <property type="evidence" value="ECO:0007669"/>
    <property type="project" value="UniProtKB-KW"/>
</dbReference>
<dbReference type="PANTHER" id="PTHR45650:SF9">
    <property type="entry name" value="SGNH HYDROLASE-TYPE ESTERASE DOMAIN-CONTAINING PROTEIN"/>
    <property type="match status" value="1"/>
</dbReference>
<reference evidence="10" key="1">
    <citation type="journal article" date="2024" name="IScience">
        <title>Strigolactones Initiate the Formation of Haustorium-like Structures in Castilleja.</title>
        <authorList>
            <person name="Buerger M."/>
            <person name="Peterson D."/>
            <person name="Chory J."/>
        </authorList>
    </citation>
    <scope>NUCLEOTIDE SEQUENCE [LARGE SCALE GENOMIC DNA]</scope>
</reference>
<evidence type="ECO:0000256" key="3">
    <source>
        <dbReference type="ARBA" id="ARBA00022525"/>
    </source>
</evidence>
<dbReference type="Pfam" id="PF00657">
    <property type="entry name" value="Lipase_GDSL"/>
    <property type="match status" value="1"/>
</dbReference>
<dbReference type="Gene3D" id="3.40.50.1110">
    <property type="entry name" value="SGNH hydrolase"/>
    <property type="match status" value="1"/>
</dbReference>
<comment type="similarity">
    <text evidence="2">Belongs to the 'GDSL' lipolytic enzyme family.</text>
</comment>
<feature type="chain" id="PRO_5044893363" evidence="8">
    <location>
        <begin position="25"/>
        <end position="296"/>
    </location>
</feature>
<evidence type="ECO:0000313" key="10">
    <source>
        <dbReference type="Proteomes" id="UP001632038"/>
    </source>
</evidence>
<dbReference type="PANTHER" id="PTHR45650">
    <property type="entry name" value="GDSL-LIKE LIPASE/ACYLHYDROLASE-RELATED"/>
    <property type="match status" value="1"/>
</dbReference>
<keyword evidence="6" id="KW-0442">Lipid degradation</keyword>
<evidence type="ECO:0000256" key="4">
    <source>
        <dbReference type="ARBA" id="ARBA00022729"/>
    </source>
</evidence>
<evidence type="ECO:0000256" key="8">
    <source>
        <dbReference type="SAM" id="SignalP"/>
    </source>
</evidence>
<evidence type="ECO:0000256" key="7">
    <source>
        <dbReference type="ARBA" id="ARBA00023098"/>
    </source>
</evidence>
<dbReference type="Proteomes" id="UP001632038">
    <property type="component" value="Unassembled WGS sequence"/>
</dbReference>
<dbReference type="GO" id="GO:0005576">
    <property type="term" value="C:extracellular region"/>
    <property type="evidence" value="ECO:0007669"/>
    <property type="project" value="UniProtKB-SubCell"/>
</dbReference>
<proteinExistence type="inferred from homology"/>
<evidence type="ECO:0000256" key="6">
    <source>
        <dbReference type="ARBA" id="ARBA00022963"/>
    </source>
</evidence>
<comment type="subcellular location">
    <subcellularLocation>
        <location evidence="1">Secreted</location>
    </subcellularLocation>
</comment>
<dbReference type="EMBL" id="JAVIJP010000087">
    <property type="protein sequence ID" value="KAL3616972.1"/>
    <property type="molecule type" value="Genomic_DNA"/>
</dbReference>
<sequence length="296" mass="32910">MGPIITKWISLIILSFSLKPQIYTHAQQQVQCMFLFGDSLFDNGNNNVLITSSKTNYRPYGVDYPDGPTGRFSNGRNIADFLAELVGFANPISPFVTARGSDILRGVNYASGGGGILDESGVLLGDSFTMNEQLINHRLTIGRIRLLLRNNQTAINNYLNKCLYVIYMGSNDYLNNYYQPQLSLSRTLNTPDRFAQILIQRFTQQLRTLYNSGARKVAVFGVGLLGCVPQELANFPTNGSPCVDFINNGVQPFNNRLTSLIDSLNNNLPAAQFTFINNTNIALGDPVISKYKYQHV</sequence>
<evidence type="ECO:0000256" key="2">
    <source>
        <dbReference type="ARBA" id="ARBA00008668"/>
    </source>
</evidence>
<evidence type="ECO:0000256" key="5">
    <source>
        <dbReference type="ARBA" id="ARBA00022801"/>
    </source>
</evidence>
<dbReference type="CDD" id="cd01837">
    <property type="entry name" value="SGNH_plant_lipase_like"/>
    <property type="match status" value="1"/>
</dbReference>
<keyword evidence="7" id="KW-0443">Lipid metabolism</keyword>
<dbReference type="AlphaFoldDB" id="A0ABD3BI93"/>
<comment type="caution">
    <text evidence="9">The sequence shown here is derived from an EMBL/GenBank/DDBJ whole genome shotgun (WGS) entry which is preliminary data.</text>
</comment>
<protein>
    <submittedName>
        <fullName evidence="9">Uncharacterized protein</fullName>
    </submittedName>
</protein>
<name>A0ABD3BI93_9LAMI</name>
<feature type="signal peptide" evidence="8">
    <location>
        <begin position="1"/>
        <end position="24"/>
    </location>
</feature>
<dbReference type="InterPro" id="IPR001087">
    <property type="entry name" value="GDSL"/>
</dbReference>
<evidence type="ECO:0000256" key="1">
    <source>
        <dbReference type="ARBA" id="ARBA00004613"/>
    </source>
</evidence>
<gene>
    <name evidence="9" type="ORF">CASFOL_039366</name>
</gene>
<keyword evidence="4 8" id="KW-0732">Signal</keyword>
<keyword evidence="3" id="KW-0964">Secreted</keyword>
<organism evidence="9 10">
    <name type="scientific">Castilleja foliolosa</name>
    <dbReference type="NCBI Taxonomy" id="1961234"/>
    <lineage>
        <taxon>Eukaryota</taxon>
        <taxon>Viridiplantae</taxon>
        <taxon>Streptophyta</taxon>
        <taxon>Embryophyta</taxon>
        <taxon>Tracheophyta</taxon>
        <taxon>Spermatophyta</taxon>
        <taxon>Magnoliopsida</taxon>
        <taxon>eudicotyledons</taxon>
        <taxon>Gunneridae</taxon>
        <taxon>Pentapetalae</taxon>
        <taxon>asterids</taxon>
        <taxon>lamiids</taxon>
        <taxon>Lamiales</taxon>
        <taxon>Orobanchaceae</taxon>
        <taxon>Pedicularideae</taxon>
        <taxon>Castillejinae</taxon>
        <taxon>Castilleja</taxon>
    </lineage>
</organism>
<dbReference type="GO" id="GO:0016042">
    <property type="term" value="P:lipid catabolic process"/>
    <property type="evidence" value="ECO:0007669"/>
    <property type="project" value="UniProtKB-KW"/>
</dbReference>
<dbReference type="InterPro" id="IPR036514">
    <property type="entry name" value="SGNH_hydro_sf"/>
</dbReference>
<keyword evidence="10" id="KW-1185">Reference proteome</keyword>
<dbReference type="InterPro" id="IPR051238">
    <property type="entry name" value="GDSL_esterase/lipase"/>
</dbReference>
<dbReference type="InterPro" id="IPR035669">
    <property type="entry name" value="SGNH_plant_lipase-like"/>
</dbReference>
<evidence type="ECO:0000313" key="9">
    <source>
        <dbReference type="EMBL" id="KAL3616972.1"/>
    </source>
</evidence>